<accession>A0AA35W1G8</accession>
<gene>
    <name evidence="3" type="ORF">GBAR_LOCUS3797</name>
</gene>
<dbReference type="EMBL" id="CASHTH010000546">
    <property type="protein sequence ID" value="CAI8003903.1"/>
    <property type="molecule type" value="Genomic_DNA"/>
</dbReference>
<feature type="transmembrane region" description="Helical" evidence="1">
    <location>
        <begin position="46"/>
        <end position="65"/>
    </location>
</feature>
<comment type="caution">
    <text evidence="3">The sequence shown here is derived from an EMBL/GenBank/DDBJ whole genome shotgun (WGS) entry which is preliminary data.</text>
</comment>
<keyword evidence="1" id="KW-0812">Transmembrane</keyword>
<feature type="transmembrane region" description="Helical" evidence="1">
    <location>
        <begin position="112"/>
        <end position="130"/>
    </location>
</feature>
<feature type="domain" description="Cas1p 10 TM acyl transferase" evidence="2">
    <location>
        <begin position="13"/>
        <end position="142"/>
    </location>
</feature>
<reference evidence="3" key="1">
    <citation type="submission" date="2023-03" db="EMBL/GenBank/DDBJ databases">
        <authorList>
            <person name="Steffen K."/>
            <person name="Cardenas P."/>
        </authorList>
    </citation>
    <scope>NUCLEOTIDE SEQUENCE</scope>
</reference>
<dbReference type="Proteomes" id="UP001174909">
    <property type="component" value="Unassembled WGS sequence"/>
</dbReference>
<dbReference type="AlphaFoldDB" id="A0AA35W1G8"/>
<keyword evidence="1" id="KW-1133">Transmembrane helix</keyword>
<keyword evidence="4" id="KW-1185">Reference proteome</keyword>
<evidence type="ECO:0000256" key="1">
    <source>
        <dbReference type="SAM" id="Phobius"/>
    </source>
</evidence>
<sequence length="150" mass="16897">MPHLEAVNFNLDRFIAVLHSVGGGAFIFLYILMVDGMGYFQSDERTYSLTMFVVCSWAVAAMAALTSDQTDSSEVLSAYQCNAWRGVLVLTYISLQYCGVDQAVAGRLFGELLVGGLVFISGYTYFSHYWKHSQFNWRRIGYVSWRGGRI</sequence>
<evidence type="ECO:0000259" key="2">
    <source>
        <dbReference type="Pfam" id="PF07779"/>
    </source>
</evidence>
<keyword evidence="1" id="KW-0472">Membrane</keyword>
<evidence type="ECO:0000313" key="3">
    <source>
        <dbReference type="EMBL" id="CAI8003903.1"/>
    </source>
</evidence>
<evidence type="ECO:0000313" key="4">
    <source>
        <dbReference type="Proteomes" id="UP001174909"/>
    </source>
</evidence>
<protein>
    <submittedName>
        <fullName evidence="3">N-acetylneuraminate 9-O-acetyltransferase</fullName>
    </submittedName>
</protein>
<proteinExistence type="predicted"/>
<dbReference type="InterPro" id="IPR012419">
    <property type="entry name" value="Cas1_AcylTrans_dom"/>
</dbReference>
<feature type="transmembrane region" description="Helical" evidence="1">
    <location>
        <begin position="14"/>
        <end position="34"/>
    </location>
</feature>
<organism evidence="3 4">
    <name type="scientific">Geodia barretti</name>
    <name type="common">Barrett's horny sponge</name>
    <dbReference type="NCBI Taxonomy" id="519541"/>
    <lineage>
        <taxon>Eukaryota</taxon>
        <taxon>Metazoa</taxon>
        <taxon>Porifera</taxon>
        <taxon>Demospongiae</taxon>
        <taxon>Heteroscleromorpha</taxon>
        <taxon>Tetractinellida</taxon>
        <taxon>Astrophorina</taxon>
        <taxon>Geodiidae</taxon>
        <taxon>Geodia</taxon>
    </lineage>
</organism>
<name>A0AA35W1G8_GEOBA</name>
<dbReference type="Pfam" id="PF07779">
    <property type="entry name" value="Cas1_AcylT"/>
    <property type="match status" value="1"/>
</dbReference>